<dbReference type="EMBL" id="SUNH01000013">
    <property type="protein sequence ID" value="TJZ84243.1"/>
    <property type="molecule type" value="Genomic_DNA"/>
</dbReference>
<proteinExistence type="predicted"/>
<dbReference type="AlphaFoldDB" id="A0A4U0QQK8"/>
<dbReference type="Proteomes" id="UP000306223">
    <property type="component" value="Unassembled WGS sequence"/>
</dbReference>
<keyword evidence="3" id="KW-1185">Reference proteome</keyword>
<protein>
    <submittedName>
        <fullName evidence="2">Uncharacterized protein</fullName>
    </submittedName>
</protein>
<accession>A0A4U0QQK8</accession>
<organism evidence="2 3">
    <name type="scientific">Paracoccus hibiscisoli</name>
    <dbReference type="NCBI Taxonomy" id="2023261"/>
    <lineage>
        <taxon>Bacteria</taxon>
        <taxon>Pseudomonadati</taxon>
        <taxon>Pseudomonadota</taxon>
        <taxon>Alphaproteobacteria</taxon>
        <taxon>Rhodobacterales</taxon>
        <taxon>Paracoccaceae</taxon>
        <taxon>Paracoccus</taxon>
    </lineage>
</organism>
<comment type="caution">
    <text evidence="2">The sequence shown here is derived from an EMBL/GenBank/DDBJ whole genome shotgun (WGS) entry which is preliminary data.</text>
</comment>
<sequence>MIPYDQLAAIRLGYVLSPGLTPPADPSGVAVSVIPATQPDPQPVTLDQVRDGQQQGQMLGAEEKRGGGD</sequence>
<evidence type="ECO:0000313" key="3">
    <source>
        <dbReference type="Proteomes" id="UP000306223"/>
    </source>
</evidence>
<reference evidence="2 3" key="1">
    <citation type="submission" date="2019-04" db="EMBL/GenBank/DDBJ databases">
        <authorList>
            <person name="Li J."/>
        </authorList>
    </citation>
    <scope>NUCLEOTIDE SEQUENCE [LARGE SCALE GENOMIC DNA]</scope>
    <source>
        <strain evidence="2 3">CCTCC AB2016182</strain>
    </source>
</reference>
<evidence type="ECO:0000256" key="1">
    <source>
        <dbReference type="SAM" id="MobiDB-lite"/>
    </source>
</evidence>
<name>A0A4U0QQK8_9RHOB</name>
<gene>
    <name evidence="2" type="ORF">FA740_10440</name>
</gene>
<dbReference type="RefSeq" id="WP_136856712.1">
    <property type="nucleotide sequence ID" value="NZ_SUNH01000013.1"/>
</dbReference>
<evidence type="ECO:0000313" key="2">
    <source>
        <dbReference type="EMBL" id="TJZ84243.1"/>
    </source>
</evidence>
<feature type="region of interest" description="Disordered" evidence="1">
    <location>
        <begin position="35"/>
        <end position="69"/>
    </location>
</feature>